<dbReference type="GO" id="GO:0003677">
    <property type="term" value="F:DNA binding"/>
    <property type="evidence" value="ECO:0007669"/>
    <property type="project" value="UniProtKB-KW"/>
</dbReference>
<keyword evidence="3" id="KW-0815">Transposition</keyword>
<evidence type="ECO:0000313" key="6">
    <source>
        <dbReference type="EMBL" id="RGV31348.1"/>
    </source>
</evidence>
<comment type="caution">
    <text evidence="6">The sequence shown here is derived from an EMBL/GenBank/DDBJ whole genome shotgun (WGS) entry which is preliminary data.</text>
</comment>
<evidence type="ECO:0008006" key="8">
    <source>
        <dbReference type="Google" id="ProtNLM"/>
    </source>
</evidence>
<protein>
    <recommendedName>
        <fullName evidence="8">Mutator family transposase</fullName>
    </recommendedName>
</protein>
<sequence>MKIFSLQSWNLNGFTETIKSVFPRSTTHICVVHQIHNSCKCVVWKDMEESTADMKDIYTSVNRLHGDTSSRSGARSIAMQCRAGTTTGTI</sequence>
<keyword evidence="5" id="KW-0233">DNA recombination</keyword>
<evidence type="ECO:0000313" key="7">
    <source>
        <dbReference type="Proteomes" id="UP000283589"/>
    </source>
</evidence>
<proteinExistence type="inferred from homology"/>
<evidence type="ECO:0000256" key="2">
    <source>
        <dbReference type="ARBA" id="ARBA00010961"/>
    </source>
</evidence>
<dbReference type="EMBL" id="QRZA01000034">
    <property type="protein sequence ID" value="RGV31348.1"/>
    <property type="molecule type" value="Genomic_DNA"/>
</dbReference>
<dbReference type="Pfam" id="PF00872">
    <property type="entry name" value="Transposase_mut"/>
    <property type="match status" value="1"/>
</dbReference>
<evidence type="ECO:0000256" key="4">
    <source>
        <dbReference type="ARBA" id="ARBA00023125"/>
    </source>
</evidence>
<dbReference type="AlphaFoldDB" id="A0A412WVI3"/>
<evidence type="ECO:0000256" key="5">
    <source>
        <dbReference type="ARBA" id="ARBA00023172"/>
    </source>
</evidence>
<dbReference type="Proteomes" id="UP000283589">
    <property type="component" value="Unassembled WGS sequence"/>
</dbReference>
<comment type="similarity">
    <text evidence="2">Belongs to the transposase mutator family.</text>
</comment>
<dbReference type="InterPro" id="IPR001207">
    <property type="entry name" value="Transposase_mutator"/>
</dbReference>
<accession>A0A412WVI3</accession>
<name>A0A412WVI3_9BACT</name>
<gene>
    <name evidence="6" type="ORF">DWW18_17645</name>
</gene>
<reference evidence="6 7" key="1">
    <citation type="submission" date="2018-08" db="EMBL/GenBank/DDBJ databases">
        <title>A genome reference for cultivated species of the human gut microbiota.</title>
        <authorList>
            <person name="Zou Y."/>
            <person name="Xue W."/>
            <person name="Luo G."/>
        </authorList>
    </citation>
    <scope>NUCLEOTIDE SEQUENCE [LARGE SCALE GENOMIC DNA]</scope>
    <source>
        <strain evidence="6 7">AF14-49</strain>
    </source>
</reference>
<comment type="function">
    <text evidence="1">Required for the transposition of the insertion element.</text>
</comment>
<dbReference type="GO" id="GO:0004803">
    <property type="term" value="F:transposase activity"/>
    <property type="evidence" value="ECO:0007669"/>
    <property type="project" value="InterPro"/>
</dbReference>
<evidence type="ECO:0000256" key="1">
    <source>
        <dbReference type="ARBA" id="ARBA00002190"/>
    </source>
</evidence>
<organism evidence="6 7">
    <name type="scientific">Butyricimonas virosa</name>
    <dbReference type="NCBI Taxonomy" id="544645"/>
    <lineage>
        <taxon>Bacteria</taxon>
        <taxon>Pseudomonadati</taxon>
        <taxon>Bacteroidota</taxon>
        <taxon>Bacteroidia</taxon>
        <taxon>Bacteroidales</taxon>
        <taxon>Odoribacteraceae</taxon>
        <taxon>Butyricimonas</taxon>
    </lineage>
</organism>
<dbReference type="GO" id="GO:0006313">
    <property type="term" value="P:DNA transposition"/>
    <property type="evidence" value="ECO:0007669"/>
    <property type="project" value="InterPro"/>
</dbReference>
<evidence type="ECO:0000256" key="3">
    <source>
        <dbReference type="ARBA" id="ARBA00022578"/>
    </source>
</evidence>
<keyword evidence="4" id="KW-0238">DNA-binding</keyword>